<dbReference type="PROSITE" id="PS51029">
    <property type="entry name" value="MADF"/>
    <property type="match status" value="1"/>
</dbReference>
<accession>A0A9R0BEK0</accession>
<dbReference type="RefSeq" id="XP_042632303.1">
    <property type="nucleotide sequence ID" value="XM_042776369.1"/>
</dbReference>
<feature type="domain" description="MADF" evidence="1">
    <location>
        <begin position="4"/>
        <end position="94"/>
    </location>
</feature>
<dbReference type="GO" id="GO:0005634">
    <property type="term" value="C:nucleus"/>
    <property type="evidence" value="ECO:0007669"/>
    <property type="project" value="TreeGrafter"/>
</dbReference>
<dbReference type="GO" id="GO:0006357">
    <property type="term" value="P:regulation of transcription by RNA polymerase II"/>
    <property type="evidence" value="ECO:0007669"/>
    <property type="project" value="TreeGrafter"/>
</dbReference>
<organism evidence="2">
    <name type="scientific">Cyprinus carpio</name>
    <name type="common">Common carp</name>
    <dbReference type="NCBI Taxonomy" id="7962"/>
    <lineage>
        <taxon>Eukaryota</taxon>
        <taxon>Metazoa</taxon>
        <taxon>Chordata</taxon>
        <taxon>Craniata</taxon>
        <taxon>Vertebrata</taxon>
        <taxon>Euteleostomi</taxon>
        <taxon>Actinopterygii</taxon>
        <taxon>Neopterygii</taxon>
        <taxon>Teleostei</taxon>
        <taxon>Ostariophysi</taxon>
        <taxon>Cypriniformes</taxon>
        <taxon>Cyprinidae</taxon>
        <taxon>Cyprininae</taxon>
        <taxon>Cyprinus</taxon>
    </lineage>
</organism>
<dbReference type="PANTHER" id="PTHR12243:SF48">
    <property type="entry name" value="MADF DOMAIN-CONTAINING PROTEIN"/>
    <property type="match status" value="1"/>
</dbReference>
<dbReference type="KEGG" id="ccar:122148797"/>
<reference evidence="2" key="1">
    <citation type="submission" date="2025-08" db="UniProtKB">
        <authorList>
            <consortium name="RefSeq"/>
        </authorList>
    </citation>
    <scope>IDENTIFICATION</scope>
    <source>
        <tissue evidence="2">Muscle</tissue>
    </source>
</reference>
<dbReference type="GeneID" id="122148797"/>
<dbReference type="OrthoDB" id="5803771at2759"/>
<protein>
    <submittedName>
        <fullName evidence="2">Transcription factor Adf-1-like</fullName>
    </submittedName>
</protein>
<dbReference type="Pfam" id="PF10545">
    <property type="entry name" value="MADF_DNA_bdg"/>
    <property type="match status" value="1"/>
</dbReference>
<name>A0A9R0BEK0_CYPCA</name>
<dbReference type="AlphaFoldDB" id="A0A9R0BEK0"/>
<gene>
    <name evidence="2" type="primary">LOC122148797</name>
</gene>
<dbReference type="GO" id="GO:0005667">
    <property type="term" value="C:transcription regulator complex"/>
    <property type="evidence" value="ECO:0007669"/>
    <property type="project" value="TreeGrafter"/>
</dbReference>
<sequence>MEDKVIIAVCGYPELYDTSSYFYRNRNKKDLAWKKVSEEVGQSEEMCRKKWKSLRDTYLRERRKETEKRSGSAAGSGKKWKYSAVLSFLDPFVQPSQLCWCMWSQ</sequence>
<dbReference type="InterPro" id="IPR006578">
    <property type="entry name" value="MADF-dom"/>
</dbReference>
<dbReference type="SMART" id="SM00595">
    <property type="entry name" value="MADF"/>
    <property type="match status" value="1"/>
</dbReference>
<evidence type="ECO:0000313" key="2">
    <source>
        <dbReference type="RefSeq" id="XP_042632303.1"/>
    </source>
</evidence>
<evidence type="ECO:0000259" key="1">
    <source>
        <dbReference type="PROSITE" id="PS51029"/>
    </source>
</evidence>
<dbReference type="Proteomes" id="UP001155660">
    <property type="component" value="Chromosome A19"/>
</dbReference>
<dbReference type="InterPro" id="IPR039353">
    <property type="entry name" value="TF_Adf1"/>
</dbReference>
<proteinExistence type="predicted"/>
<dbReference type="PANTHER" id="PTHR12243">
    <property type="entry name" value="MADF DOMAIN TRANSCRIPTION FACTOR"/>
    <property type="match status" value="1"/>
</dbReference>